<dbReference type="InterPro" id="IPR006121">
    <property type="entry name" value="HMA_dom"/>
</dbReference>
<dbReference type="SFLD" id="SFLDG00002">
    <property type="entry name" value="C1.7:_P-type_atpase_like"/>
    <property type="match status" value="1"/>
</dbReference>
<organism evidence="10 11">
    <name type="scientific">Fomitopsis schrenkii</name>
    <name type="common">Brown rot fungus</name>
    <dbReference type="NCBI Taxonomy" id="2126942"/>
    <lineage>
        <taxon>Eukaryota</taxon>
        <taxon>Fungi</taxon>
        <taxon>Dikarya</taxon>
        <taxon>Basidiomycota</taxon>
        <taxon>Agaricomycotina</taxon>
        <taxon>Agaricomycetes</taxon>
        <taxon>Polyporales</taxon>
        <taxon>Fomitopsis</taxon>
    </lineage>
</organism>
<dbReference type="InterPro" id="IPR018303">
    <property type="entry name" value="ATPase_P-typ_P_site"/>
</dbReference>
<dbReference type="OrthoDB" id="432719at2759"/>
<evidence type="ECO:0000313" key="11">
    <source>
        <dbReference type="Proteomes" id="UP000015241"/>
    </source>
</evidence>
<dbReference type="FunFam" id="2.70.150.10:FF:000002">
    <property type="entry name" value="Copper-transporting ATPase 1, putative"/>
    <property type="match status" value="1"/>
</dbReference>
<dbReference type="HOGENOM" id="CLU_001771_0_0_1"/>
<gene>
    <name evidence="10" type="ORF">FOMPIDRAFT_1117241</name>
</gene>
<dbReference type="Gene3D" id="3.40.1110.10">
    <property type="entry name" value="Calcium-transporting ATPase, cytoplasmic domain N"/>
    <property type="match status" value="1"/>
</dbReference>
<dbReference type="InterPro" id="IPR023298">
    <property type="entry name" value="ATPase_P-typ_TM_dom_sf"/>
</dbReference>
<reference evidence="10 11" key="1">
    <citation type="journal article" date="2012" name="Science">
        <title>The Paleozoic origin of enzymatic lignin decomposition reconstructed from 31 fungal genomes.</title>
        <authorList>
            <person name="Floudas D."/>
            <person name="Binder M."/>
            <person name="Riley R."/>
            <person name="Barry K."/>
            <person name="Blanchette R.A."/>
            <person name="Henrissat B."/>
            <person name="Martinez A.T."/>
            <person name="Otillar R."/>
            <person name="Spatafora J.W."/>
            <person name="Yadav J.S."/>
            <person name="Aerts A."/>
            <person name="Benoit I."/>
            <person name="Boyd A."/>
            <person name="Carlson A."/>
            <person name="Copeland A."/>
            <person name="Coutinho P.M."/>
            <person name="de Vries R.P."/>
            <person name="Ferreira P."/>
            <person name="Findley K."/>
            <person name="Foster B."/>
            <person name="Gaskell J."/>
            <person name="Glotzer D."/>
            <person name="Gorecki P."/>
            <person name="Heitman J."/>
            <person name="Hesse C."/>
            <person name="Hori C."/>
            <person name="Igarashi K."/>
            <person name="Jurgens J.A."/>
            <person name="Kallen N."/>
            <person name="Kersten P."/>
            <person name="Kohler A."/>
            <person name="Kuees U."/>
            <person name="Kumar T.K.A."/>
            <person name="Kuo A."/>
            <person name="LaButti K."/>
            <person name="Larrondo L.F."/>
            <person name="Lindquist E."/>
            <person name="Ling A."/>
            <person name="Lombard V."/>
            <person name="Lucas S."/>
            <person name="Lundell T."/>
            <person name="Martin R."/>
            <person name="McLaughlin D.J."/>
            <person name="Morgenstern I."/>
            <person name="Morin E."/>
            <person name="Murat C."/>
            <person name="Nagy L.G."/>
            <person name="Nolan M."/>
            <person name="Ohm R.A."/>
            <person name="Patyshakuliyeva A."/>
            <person name="Rokas A."/>
            <person name="Ruiz-Duenas F.J."/>
            <person name="Sabat G."/>
            <person name="Salamov A."/>
            <person name="Samejima M."/>
            <person name="Schmutz J."/>
            <person name="Slot J.C."/>
            <person name="St John F."/>
            <person name="Stenlid J."/>
            <person name="Sun H."/>
            <person name="Sun S."/>
            <person name="Syed K."/>
            <person name="Tsang A."/>
            <person name="Wiebenga A."/>
            <person name="Young D."/>
            <person name="Pisabarro A."/>
            <person name="Eastwood D.C."/>
            <person name="Martin F."/>
            <person name="Cullen D."/>
            <person name="Grigoriev I.V."/>
            <person name="Hibbett D.S."/>
        </authorList>
    </citation>
    <scope>NUCLEOTIDE SEQUENCE</scope>
    <source>
        <strain evidence="11">FP-58527</strain>
    </source>
</reference>
<dbReference type="GO" id="GO:0019829">
    <property type="term" value="F:ATPase-coupled monoatomic cation transmembrane transporter activity"/>
    <property type="evidence" value="ECO:0007669"/>
    <property type="project" value="InterPro"/>
</dbReference>
<evidence type="ECO:0000256" key="7">
    <source>
        <dbReference type="RuleBase" id="RU362081"/>
    </source>
</evidence>
<dbReference type="Proteomes" id="UP000015241">
    <property type="component" value="Unassembled WGS sequence"/>
</dbReference>
<dbReference type="InterPro" id="IPR044492">
    <property type="entry name" value="P_typ_ATPase_HD_dom"/>
</dbReference>
<dbReference type="NCBIfam" id="TIGR01525">
    <property type="entry name" value="ATPase-IB_hvy"/>
    <property type="match status" value="1"/>
</dbReference>
<dbReference type="GO" id="GO:0016020">
    <property type="term" value="C:membrane"/>
    <property type="evidence" value="ECO:0007669"/>
    <property type="project" value="UniProtKB-SubCell"/>
</dbReference>
<dbReference type="SUPFAM" id="SSF56784">
    <property type="entry name" value="HAD-like"/>
    <property type="match status" value="1"/>
</dbReference>
<feature type="transmembrane region" description="Helical" evidence="7">
    <location>
        <begin position="1090"/>
        <end position="1113"/>
    </location>
</feature>
<evidence type="ECO:0000256" key="1">
    <source>
        <dbReference type="ARBA" id="ARBA00004370"/>
    </source>
</evidence>
<dbReference type="EMBL" id="KE504132">
    <property type="protein sequence ID" value="EPT03082.1"/>
    <property type="molecule type" value="Genomic_DNA"/>
</dbReference>
<dbReference type="GO" id="GO:0005524">
    <property type="term" value="F:ATP binding"/>
    <property type="evidence" value="ECO:0007669"/>
    <property type="project" value="UniProtKB-UniRule"/>
</dbReference>
<evidence type="ECO:0000256" key="2">
    <source>
        <dbReference type="ARBA" id="ARBA00022692"/>
    </source>
</evidence>
<keyword evidence="3 7" id="KW-0479">Metal-binding</keyword>
<evidence type="ECO:0000256" key="6">
    <source>
        <dbReference type="ARBA" id="ARBA00023136"/>
    </source>
</evidence>
<dbReference type="InterPro" id="IPR036412">
    <property type="entry name" value="HAD-like_sf"/>
</dbReference>
<comment type="similarity">
    <text evidence="7">Belongs to the cation transport ATPase (P-type) (TC 3.A.3) family. Type IB subfamily.</text>
</comment>
<dbReference type="InterPro" id="IPR027256">
    <property type="entry name" value="P-typ_ATPase_IB"/>
</dbReference>
<dbReference type="InterPro" id="IPR059000">
    <property type="entry name" value="ATPase_P-type_domA"/>
</dbReference>
<dbReference type="SUPFAM" id="SSF55008">
    <property type="entry name" value="HMA, heavy metal-associated domain"/>
    <property type="match status" value="1"/>
</dbReference>
<dbReference type="PRINTS" id="PR00119">
    <property type="entry name" value="CATATPASE"/>
</dbReference>
<dbReference type="NCBIfam" id="TIGR01494">
    <property type="entry name" value="ATPase_P-type"/>
    <property type="match status" value="1"/>
</dbReference>
<keyword evidence="7" id="KW-0547">Nucleotide-binding</keyword>
<comment type="subcellular location">
    <subcellularLocation>
        <location evidence="1 7">Membrane</location>
    </subcellularLocation>
</comment>
<accession>S8EDK2</accession>
<dbReference type="SFLD" id="SFLDF00027">
    <property type="entry name" value="p-type_atpase"/>
    <property type="match status" value="1"/>
</dbReference>
<dbReference type="GO" id="GO:0046872">
    <property type="term" value="F:metal ion binding"/>
    <property type="evidence" value="ECO:0007669"/>
    <property type="project" value="UniProtKB-KW"/>
</dbReference>
<feature type="transmembrane region" description="Helical" evidence="7">
    <location>
        <begin position="556"/>
        <end position="579"/>
    </location>
</feature>
<keyword evidence="6 7" id="KW-0472">Membrane</keyword>
<evidence type="ECO:0000259" key="9">
    <source>
        <dbReference type="PROSITE" id="PS50846"/>
    </source>
</evidence>
<name>S8EDK2_FOMSC</name>
<feature type="transmembrane region" description="Helical" evidence="7">
    <location>
        <begin position="518"/>
        <end position="536"/>
    </location>
</feature>
<dbReference type="NCBIfam" id="TIGR01511">
    <property type="entry name" value="ATPase-IB1_Cu"/>
    <property type="match status" value="1"/>
</dbReference>
<dbReference type="InterPro" id="IPR008250">
    <property type="entry name" value="ATPase_P-typ_transduc_dom_A_sf"/>
</dbReference>
<dbReference type="Gene3D" id="2.70.150.10">
    <property type="entry name" value="Calcium-transporting ATPase, cytoplasmic transduction domain A"/>
    <property type="match status" value="1"/>
</dbReference>
<feature type="transmembrane region" description="Helical" evidence="7">
    <location>
        <begin position="1119"/>
        <end position="1138"/>
    </location>
</feature>
<evidence type="ECO:0000256" key="3">
    <source>
        <dbReference type="ARBA" id="ARBA00022723"/>
    </source>
</evidence>
<dbReference type="SUPFAM" id="SSF81665">
    <property type="entry name" value="Calcium ATPase, transmembrane domain M"/>
    <property type="match status" value="1"/>
</dbReference>
<dbReference type="Gene3D" id="3.30.70.100">
    <property type="match status" value="1"/>
</dbReference>
<evidence type="ECO:0000256" key="5">
    <source>
        <dbReference type="ARBA" id="ARBA00022989"/>
    </source>
</evidence>
<dbReference type="Pfam" id="PF00403">
    <property type="entry name" value="HMA"/>
    <property type="match status" value="1"/>
</dbReference>
<dbReference type="Gene3D" id="3.40.50.1000">
    <property type="entry name" value="HAD superfamily/HAD-like"/>
    <property type="match status" value="1"/>
</dbReference>
<keyword evidence="2 7" id="KW-0812">Transmembrane</keyword>
<evidence type="ECO:0000256" key="4">
    <source>
        <dbReference type="ARBA" id="ARBA00022967"/>
    </source>
</evidence>
<feature type="transmembrane region" description="Helical" evidence="7">
    <location>
        <begin position="783"/>
        <end position="810"/>
    </location>
</feature>
<dbReference type="CDD" id="cd00371">
    <property type="entry name" value="HMA"/>
    <property type="match status" value="1"/>
</dbReference>
<dbReference type="PANTHER" id="PTHR46594:SF4">
    <property type="entry name" value="P-TYPE CATION-TRANSPORTING ATPASE"/>
    <property type="match status" value="1"/>
</dbReference>
<dbReference type="SFLD" id="SFLDS00003">
    <property type="entry name" value="Haloacid_Dehalogenase"/>
    <property type="match status" value="1"/>
</dbReference>
<keyword evidence="7" id="KW-0067">ATP-binding</keyword>
<dbReference type="InterPro" id="IPR001757">
    <property type="entry name" value="P_typ_ATPase"/>
</dbReference>
<protein>
    <recommendedName>
        <fullName evidence="9">HMA domain-containing protein</fullName>
    </recommendedName>
</protein>
<keyword evidence="11" id="KW-1185">Reference proteome</keyword>
<feature type="transmembrane region" description="Helical" evidence="7">
    <location>
        <begin position="742"/>
        <end position="763"/>
    </location>
</feature>
<evidence type="ECO:0000256" key="8">
    <source>
        <dbReference type="SAM" id="MobiDB-lite"/>
    </source>
</evidence>
<dbReference type="Pfam" id="PF24534">
    <property type="entry name" value="HMA_PCA1"/>
    <property type="match status" value="1"/>
</dbReference>
<dbReference type="AlphaFoldDB" id="S8EDK2"/>
<dbReference type="Pfam" id="PF00702">
    <property type="entry name" value="Hydrolase"/>
    <property type="match status" value="1"/>
</dbReference>
<dbReference type="InParanoid" id="S8EDK2"/>
<proteinExistence type="inferred from homology"/>
<feature type="compositionally biased region" description="Polar residues" evidence="8">
    <location>
        <begin position="12"/>
        <end position="22"/>
    </location>
</feature>
<dbReference type="PROSITE" id="PS50846">
    <property type="entry name" value="HMA_2"/>
    <property type="match status" value="1"/>
</dbReference>
<dbReference type="GO" id="GO:0016887">
    <property type="term" value="F:ATP hydrolysis activity"/>
    <property type="evidence" value="ECO:0007669"/>
    <property type="project" value="InterPro"/>
</dbReference>
<dbReference type="InterPro" id="IPR023214">
    <property type="entry name" value="HAD_sf"/>
</dbReference>
<dbReference type="InterPro" id="IPR023299">
    <property type="entry name" value="ATPase_P-typ_cyto_dom_N"/>
</dbReference>
<dbReference type="eggNOG" id="KOG0207">
    <property type="taxonomic scope" value="Eukaryota"/>
</dbReference>
<dbReference type="PROSITE" id="PS00154">
    <property type="entry name" value="ATPASE_E1_E2"/>
    <property type="match status" value="1"/>
</dbReference>
<keyword evidence="5 7" id="KW-1133">Transmembrane helix</keyword>
<dbReference type="InterPro" id="IPR036163">
    <property type="entry name" value="HMA_dom_sf"/>
</dbReference>
<feature type="transmembrane region" description="Helical" evidence="7">
    <location>
        <begin position="490"/>
        <end position="512"/>
    </location>
</feature>
<keyword evidence="4" id="KW-1278">Translocase</keyword>
<dbReference type="PANTHER" id="PTHR46594">
    <property type="entry name" value="P-TYPE CATION-TRANSPORTING ATPASE"/>
    <property type="match status" value="1"/>
</dbReference>
<dbReference type="Pfam" id="PF00122">
    <property type="entry name" value="E1-E2_ATPase"/>
    <property type="match status" value="1"/>
</dbReference>
<dbReference type="InterPro" id="IPR056236">
    <property type="entry name" value="HMA_PCA1"/>
</dbReference>
<feature type="region of interest" description="Disordered" evidence="8">
    <location>
        <begin position="1"/>
        <end position="24"/>
    </location>
</feature>
<feature type="transmembrane region" description="Helical" evidence="7">
    <location>
        <begin position="591"/>
        <end position="609"/>
    </location>
</feature>
<sequence>MAHSCCEAAHPSSAQENPSASNVAGDHNHHVLVAETSLEVPHNADCCEDDKCNCDDACLDKLAQAMCADDAAHLHDHKGESVDVDTLSACSTCVDEETSNGAGKAVNPAAKACTHIGLRKRKTRSSDADDTAALIPPEACGQHMSFARSRYQQTLSAFGCICKAMLSYGLQSCCTTSNVLKGPMKAHSVRSRTSRKSLLSAKRSISVDSCCKGSGCCDGGSGTASLCKDRLASVNSRPSIDSCCKGGGRCGGGGGEGGSCASSIKSARRSVDSCCRQAQGSSSRGCQSSCCGGDASVRSLAHGGKDACCDEKGAGVYDVAADLGTLEKGGGGMPNAHAALTVQGMTCTGCENKLIRALKVAPTVCNIKTSFVLCRAEFDYDSGISTLQALIQVLEQRTGFSIKPVNVGKTRELRLSVVDPAKLDGLLVSPLPKGVESTSRSGKDIVILSYDPHIIGARQLLAAYASFSPTLAPEPRDPVMSAGLHHIRTLFLRTALSACLTIPVLVLAWAPLPAHPRAYAIASLVLATLVQVAITGPIYRGALTSLLVARAVETDLLVVLSTSAAYVYSVVACGFQLAGRPLEGGTGFFETSTLLVTLIVLGQLVSAYARQRAMEAISIRMLQQDVARLVHPGADSEEEEEVDARLLQYGDTFKVSPDAMVITDGIVCAGQSEVDESMMTGESRPVPKVVGSGVVAGTVNGPSTLLVRVTRLPGENTISEIAEMVDDARFSRAKVQALVDRVVGWFVPAIVAAAVVTFVIWVAVGRAVRGRSGGSAAASALTYAIAVLAVSCPCAIGLAVPMVILIAGGVAAKQGLVFKAATTLEVARTVNHVVFDKTGTLTQGKLSVVASEVWPAEDFDVNAMITELVKDSRHPVARAVAEHLKAKRADPAKVMKLDKVEMVTGKGIQGTIAGALIRGGNPAWLEVDGHPSVKPLLENGLTVFCATHNGRLLAAFGLEDALRPEAPHVLAALRARNISVSILSGDHRAAVDKVSAALGVAPTHALAGCLPADKQAYIATLTAGGERVLFCGDGTNDAVALARADVGVHLHTGEGAGFAASAAADVVLLRPDLNGVLALLQLSDAVARRVALNFGWAAVYNVVAILFAAGAFVDVRLPPAYAGLGEIVSVLPVVLVALQLKWFKPNV</sequence>
<feature type="domain" description="HMA" evidence="9">
    <location>
        <begin position="336"/>
        <end position="403"/>
    </location>
</feature>
<evidence type="ECO:0000313" key="10">
    <source>
        <dbReference type="EMBL" id="EPT03082.1"/>
    </source>
</evidence>
<dbReference type="STRING" id="743788.S8EDK2"/>
<dbReference type="SUPFAM" id="SSF81653">
    <property type="entry name" value="Calcium ATPase, transduction domain A"/>
    <property type="match status" value="1"/>
</dbReference>